<dbReference type="Proteomes" id="UP001295684">
    <property type="component" value="Unassembled WGS sequence"/>
</dbReference>
<sequence length="370" mass="43377">MNIGQQVGIEKLFSKINKSLQKNPKDTISDTDLNKLRAYVIKSQRPLQAVKLLEKEREEREADYKFIKQKEEIIEQAQALEQEKAKFKRDQMEMIKQVKDSMGTIIQNANKRKLEEAKREKEKQKEVENTAKIKELQKELDKKRMEYDAKKKQLEKYKKYTEFLEEVVSSDNDNREFQDIESLKDRFKILRKEHENLTNKQNDINKKIWEVKQEGKKKMDSLQNELYVMQRKMHSNQNAKLEPKLLSTFDTGKINKESTNSMVITAVNNMYEMCVNQMHKNKKKALNVNSRLSNAEIDTKLMKVLTENVSKDKSSENGNLLQAFMKKLETIRETIEDLKEVAKLVPDYSKESVITAEANGTVKNGGINFR</sequence>
<accession>A0AAD1XJF3</accession>
<evidence type="ECO:0000313" key="5">
    <source>
        <dbReference type="Proteomes" id="UP001295684"/>
    </source>
</evidence>
<feature type="domain" description="DUF4200" evidence="3">
    <location>
        <begin position="52"/>
        <end position="169"/>
    </location>
</feature>
<dbReference type="EMBL" id="CAMPGE010015222">
    <property type="protein sequence ID" value="CAI2373856.1"/>
    <property type="molecule type" value="Genomic_DNA"/>
</dbReference>
<dbReference type="InterPro" id="IPR051147">
    <property type="entry name" value="CFAP_domain-containing"/>
</dbReference>
<dbReference type="PANTHER" id="PTHR21683">
    <property type="entry name" value="COILED-COIL DOMAIN-CONTAINING PROTEIN 42 LIKE-2-LIKE-RELATED"/>
    <property type="match status" value="1"/>
</dbReference>
<dbReference type="GO" id="GO:0005856">
    <property type="term" value="C:cytoskeleton"/>
    <property type="evidence" value="ECO:0007669"/>
    <property type="project" value="UniProtKB-ARBA"/>
</dbReference>
<keyword evidence="1 2" id="KW-0175">Coiled coil</keyword>
<evidence type="ECO:0000256" key="2">
    <source>
        <dbReference type="SAM" id="Coils"/>
    </source>
</evidence>
<proteinExistence type="predicted"/>
<protein>
    <recommendedName>
        <fullName evidence="3">DUF4200 domain-containing protein</fullName>
    </recommendedName>
</protein>
<evidence type="ECO:0000259" key="3">
    <source>
        <dbReference type="Pfam" id="PF13863"/>
    </source>
</evidence>
<evidence type="ECO:0000313" key="4">
    <source>
        <dbReference type="EMBL" id="CAI2373856.1"/>
    </source>
</evidence>
<gene>
    <name evidence="4" type="ORF">ECRASSUSDP1_LOCUS15205</name>
</gene>
<name>A0AAD1XJF3_EUPCR</name>
<dbReference type="InterPro" id="IPR025252">
    <property type="entry name" value="DUF4200"/>
</dbReference>
<keyword evidence="5" id="KW-1185">Reference proteome</keyword>
<dbReference type="PANTHER" id="PTHR21683:SF2">
    <property type="entry name" value="COILED-COIL DOMAIN-CONTAINING PROTEIN 42 LIKE-2-LIKE"/>
    <property type="match status" value="1"/>
</dbReference>
<organism evidence="4 5">
    <name type="scientific">Euplotes crassus</name>
    <dbReference type="NCBI Taxonomy" id="5936"/>
    <lineage>
        <taxon>Eukaryota</taxon>
        <taxon>Sar</taxon>
        <taxon>Alveolata</taxon>
        <taxon>Ciliophora</taxon>
        <taxon>Intramacronucleata</taxon>
        <taxon>Spirotrichea</taxon>
        <taxon>Hypotrichia</taxon>
        <taxon>Euplotida</taxon>
        <taxon>Euplotidae</taxon>
        <taxon>Moneuplotes</taxon>
    </lineage>
</organism>
<dbReference type="Pfam" id="PF13863">
    <property type="entry name" value="DUF4200"/>
    <property type="match status" value="1"/>
</dbReference>
<evidence type="ECO:0000256" key="1">
    <source>
        <dbReference type="ARBA" id="ARBA00023054"/>
    </source>
</evidence>
<comment type="caution">
    <text evidence="4">The sequence shown here is derived from an EMBL/GenBank/DDBJ whole genome shotgun (WGS) entry which is preliminary data.</text>
</comment>
<dbReference type="AlphaFoldDB" id="A0AAD1XJF3"/>
<reference evidence="4" key="1">
    <citation type="submission" date="2023-07" db="EMBL/GenBank/DDBJ databases">
        <authorList>
            <consortium name="AG Swart"/>
            <person name="Singh M."/>
            <person name="Singh A."/>
            <person name="Seah K."/>
            <person name="Emmerich C."/>
        </authorList>
    </citation>
    <scope>NUCLEOTIDE SEQUENCE</scope>
    <source>
        <strain evidence="4">DP1</strain>
    </source>
</reference>
<feature type="coiled-coil region" evidence="2">
    <location>
        <begin position="50"/>
        <end position="207"/>
    </location>
</feature>